<dbReference type="Proteomes" id="UP001500523">
    <property type="component" value="Unassembled WGS sequence"/>
</dbReference>
<name>A0ABP7DHV4_9SPHN</name>
<keyword evidence="1" id="KW-0732">Signal</keyword>
<comment type="caution">
    <text evidence="2">The sequence shown here is derived from an EMBL/GenBank/DDBJ whole genome shotgun (WGS) entry which is preliminary data.</text>
</comment>
<keyword evidence="3" id="KW-1185">Reference proteome</keyword>
<dbReference type="InterPro" id="IPR025737">
    <property type="entry name" value="FApF"/>
</dbReference>
<feature type="chain" id="PRO_5046727745" description="Transporter" evidence="1">
    <location>
        <begin position="19"/>
        <end position="263"/>
    </location>
</feature>
<protein>
    <recommendedName>
        <fullName evidence="4">Transporter</fullName>
    </recommendedName>
</protein>
<gene>
    <name evidence="2" type="ORF">GCM10022268_13130</name>
</gene>
<proteinExistence type="predicted"/>
<sequence>MTRWIALLAVMLPGVAAAQHRDLCAERPGLGTPACTVEPGHVLVETGLADWTRERDADGRTDTVGIADTLVRIGVGAVTELQVGWTPYGHQRMRDATTGAVTRTGRVGDVMLGIKRNLAEPDGHGLSFALTPFLTLPVGRTPIGDGDWGGGIVAPLTYDLSDAIQLEFTAEADAAVDEDGHGRHLAYSGVVGAEWDFAEHVELVGEVQAIRDRDPGGRTTQYLAGVSAAWQPNGHVQLDIGTAAGLNRAAPDIRVYGGISALF</sequence>
<dbReference type="Pfam" id="PF13557">
    <property type="entry name" value="Phenol_MetA_deg"/>
    <property type="match status" value="1"/>
</dbReference>
<evidence type="ECO:0000313" key="2">
    <source>
        <dbReference type="EMBL" id="GAA3704813.1"/>
    </source>
</evidence>
<accession>A0ABP7DHV4</accession>
<dbReference type="EMBL" id="BAABBF010000002">
    <property type="protein sequence ID" value="GAA3704813.1"/>
    <property type="molecule type" value="Genomic_DNA"/>
</dbReference>
<organism evidence="2 3">
    <name type="scientific">Sphingomonas cynarae</name>
    <dbReference type="NCBI Taxonomy" id="930197"/>
    <lineage>
        <taxon>Bacteria</taxon>
        <taxon>Pseudomonadati</taxon>
        <taxon>Pseudomonadota</taxon>
        <taxon>Alphaproteobacteria</taxon>
        <taxon>Sphingomonadales</taxon>
        <taxon>Sphingomonadaceae</taxon>
        <taxon>Sphingomonas</taxon>
    </lineage>
</organism>
<feature type="signal peptide" evidence="1">
    <location>
        <begin position="1"/>
        <end position="18"/>
    </location>
</feature>
<reference evidence="3" key="1">
    <citation type="journal article" date="2019" name="Int. J. Syst. Evol. Microbiol.">
        <title>The Global Catalogue of Microorganisms (GCM) 10K type strain sequencing project: providing services to taxonomists for standard genome sequencing and annotation.</title>
        <authorList>
            <consortium name="The Broad Institute Genomics Platform"/>
            <consortium name="The Broad Institute Genome Sequencing Center for Infectious Disease"/>
            <person name="Wu L."/>
            <person name="Ma J."/>
        </authorList>
    </citation>
    <scope>NUCLEOTIDE SEQUENCE [LARGE SCALE GENOMIC DNA]</scope>
    <source>
        <strain evidence="3">JCM 17498</strain>
    </source>
</reference>
<dbReference type="RefSeq" id="WP_344692558.1">
    <property type="nucleotide sequence ID" value="NZ_BAABBF010000002.1"/>
</dbReference>
<evidence type="ECO:0008006" key="4">
    <source>
        <dbReference type="Google" id="ProtNLM"/>
    </source>
</evidence>
<evidence type="ECO:0000256" key="1">
    <source>
        <dbReference type="SAM" id="SignalP"/>
    </source>
</evidence>
<evidence type="ECO:0000313" key="3">
    <source>
        <dbReference type="Proteomes" id="UP001500523"/>
    </source>
</evidence>